<proteinExistence type="predicted"/>
<gene>
    <name evidence="1" type="ORF">XNOV1_A005210</name>
</gene>
<evidence type="ECO:0000313" key="1">
    <source>
        <dbReference type="EMBL" id="CAJ1055541.1"/>
    </source>
</evidence>
<dbReference type="AlphaFoldDB" id="A0AAV1F3T3"/>
<protein>
    <submittedName>
        <fullName evidence="1">Unnamed protein product, partial</fullName>
    </submittedName>
</protein>
<sequence>MGSSSEVSDLSEIRKFAAGSYRNLFKSDWTHNPDVHNNFLAGLPQVSEVDNSRLAAEVWSLLRKERRGQVDSIHWLLQEPVLKGACLDLPSWAGQSLGEKTTDGGDHHSGAGGGADGTLDGRLLWTRCPAGTFINEGHTKTLGALETETHRTRPPAFKLPF</sequence>
<name>A0AAV1F3T3_XYRNO</name>
<dbReference type="Proteomes" id="UP001178508">
    <property type="component" value="Chromosome 4"/>
</dbReference>
<dbReference type="EMBL" id="OY660867">
    <property type="protein sequence ID" value="CAJ1055541.1"/>
    <property type="molecule type" value="Genomic_DNA"/>
</dbReference>
<evidence type="ECO:0000313" key="2">
    <source>
        <dbReference type="Proteomes" id="UP001178508"/>
    </source>
</evidence>
<accession>A0AAV1F3T3</accession>
<organism evidence="1 2">
    <name type="scientific">Xyrichtys novacula</name>
    <name type="common">Pearly razorfish</name>
    <name type="synonym">Hemipteronotus novacula</name>
    <dbReference type="NCBI Taxonomy" id="13765"/>
    <lineage>
        <taxon>Eukaryota</taxon>
        <taxon>Metazoa</taxon>
        <taxon>Chordata</taxon>
        <taxon>Craniata</taxon>
        <taxon>Vertebrata</taxon>
        <taxon>Euteleostomi</taxon>
        <taxon>Actinopterygii</taxon>
        <taxon>Neopterygii</taxon>
        <taxon>Teleostei</taxon>
        <taxon>Neoteleostei</taxon>
        <taxon>Acanthomorphata</taxon>
        <taxon>Eupercaria</taxon>
        <taxon>Labriformes</taxon>
        <taxon>Labridae</taxon>
        <taxon>Xyrichtys</taxon>
    </lineage>
</organism>
<reference evidence="1" key="1">
    <citation type="submission" date="2023-08" db="EMBL/GenBank/DDBJ databases">
        <authorList>
            <person name="Alioto T."/>
            <person name="Alioto T."/>
            <person name="Gomez Garrido J."/>
        </authorList>
    </citation>
    <scope>NUCLEOTIDE SEQUENCE</scope>
</reference>
<keyword evidence="2" id="KW-1185">Reference proteome</keyword>